<dbReference type="InParanoid" id="A0A0C2XGS8"/>
<dbReference type="OrthoDB" id="3233824at2759"/>
<gene>
    <name evidence="2" type="ORF">M378DRAFT_176873</name>
</gene>
<evidence type="ECO:0000313" key="3">
    <source>
        <dbReference type="Proteomes" id="UP000054549"/>
    </source>
</evidence>
<dbReference type="Proteomes" id="UP000054549">
    <property type="component" value="Unassembled WGS sequence"/>
</dbReference>
<accession>A0A0C2XGS8</accession>
<dbReference type="EMBL" id="KN818229">
    <property type="protein sequence ID" value="KIL68133.1"/>
    <property type="molecule type" value="Genomic_DNA"/>
</dbReference>
<feature type="compositionally biased region" description="Polar residues" evidence="1">
    <location>
        <begin position="49"/>
        <end position="58"/>
    </location>
</feature>
<feature type="region of interest" description="Disordered" evidence="1">
    <location>
        <begin position="14"/>
        <end position="119"/>
    </location>
</feature>
<dbReference type="HOGENOM" id="CLU_1309817_0_0_1"/>
<evidence type="ECO:0000256" key="1">
    <source>
        <dbReference type="SAM" id="MobiDB-lite"/>
    </source>
</evidence>
<organism evidence="2 3">
    <name type="scientific">Amanita muscaria (strain Koide BX008)</name>
    <dbReference type="NCBI Taxonomy" id="946122"/>
    <lineage>
        <taxon>Eukaryota</taxon>
        <taxon>Fungi</taxon>
        <taxon>Dikarya</taxon>
        <taxon>Basidiomycota</taxon>
        <taxon>Agaricomycotina</taxon>
        <taxon>Agaricomycetes</taxon>
        <taxon>Agaricomycetidae</taxon>
        <taxon>Agaricales</taxon>
        <taxon>Pluteineae</taxon>
        <taxon>Amanitaceae</taxon>
        <taxon>Amanita</taxon>
    </lineage>
</organism>
<sequence>MTALPSFVDLMSSLGLEQEPHSPLSLPKSPRSPPSTPPDSPISDRHPTSPRSRTQNKQGSRRFSPYSPALRRGNLSSKSTPEPEQRDQKHRRQSKELLEPESDPSCGLTADSSDTSSDLNVDAPISIYVRKRRSGGSLTSLTYREWNSDTGILLPCIPVMPPLLLDELYTAFDGETSPADGASAELDDYQDGDLASRPRQRTGLRLSMPY</sequence>
<evidence type="ECO:0000313" key="2">
    <source>
        <dbReference type="EMBL" id="KIL68133.1"/>
    </source>
</evidence>
<feature type="compositionally biased region" description="Pro residues" evidence="1">
    <location>
        <begin position="30"/>
        <end position="40"/>
    </location>
</feature>
<proteinExistence type="predicted"/>
<protein>
    <submittedName>
        <fullName evidence="2">Uncharacterized protein</fullName>
    </submittedName>
</protein>
<dbReference type="STRING" id="946122.A0A0C2XGS8"/>
<name>A0A0C2XGS8_AMAMK</name>
<reference evidence="2 3" key="1">
    <citation type="submission" date="2014-04" db="EMBL/GenBank/DDBJ databases">
        <title>Evolutionary Origins and Diversification of the Mycorrhizal Mutualists.</title>
        <authorList>
            <consortium name="DOE Joint Genome Institute"/>
            <consortium name="Mycorrhizal Genomics Consortium"/>
            <person name="Kohler A."/>
            <person name="Kuo A."/>
            <person name="Nagy L.G."/>
            <person name="Floudas D."/>
            <person name="Copeland A."/>
            <person name="Barry K.W."/>
            <person name="Cichocki N."/>
            <person name="Veneault-Fourrey C."/>
            <person name="LaButti K."/>
            <person name="Lindquist E.A."/>
            <person name="Lipzen A."/>
            <person name="Lundell T."/>
            <person name="Morin E."/>
            <person name="Murat C."/>
            <person name="Riley R."/>
            <person name="Ohm R."/>
            <person name="Sun H."/>
            <person name="Tunlid A."/>
            <person name="Henrissat B."/>
            <person name="Grigoriev I.V."/>
            <person name="Hibbett D.S."/>
            <person name="Martin F."/>
        </authorList>
    </citation>
    <scope>NUCLEOTIDE SEQUENCE [LARGE SCALE GENOMIC DNA]</scope>
    <source>
        <strain evidence="2 3">Koide BX008</strain>
    </source>
</reference>
<keyword evidence="3" id="KW-1185">Reference proteome</keyword>
<feature type="region of interest" description="Disordered" evidence="1">
    <location>
        <begin position="176"/>
        <end position="210"/>
    </location>
</feature>
<dbReference type="AlphaFoldDB" id="A0A0C2XGS8"/>